<dbReference type="EMBL" id="FSRK01000003">
    <property type="protein sequence ID" value="SIO47531.1"/>
    <property type="molecule type" value="Genomic_DNA"/>
</dbReference>
<sequence length="244" mass="28722">MNSNEAYLKKGKGITDFLTWKVLFPIILIIYLIFSPISASILSVIISLLICIPQFKTKIRWKRLLVIFLLLHFSLTSIYSISPYLQLKDFKLFHWNWKETNGTIENQYVKWEEITRRKGPKAIANIQYSFLYNNQIKKVTKFEAIKIVYPWYFRKTEEKKEKLKNELSQNIENYKKNKAYKIFVNPKNGESKLFITTEKILVSNSSSYSLLMSCVQVFVGIALILAVLWLGFNTIPKLFKKSHQ</sequence>
<gene>
    <name evidence="2" type="ORF">SAMN05444409_3796</name>
</gene>
<feature type="transmembrane region" description="Helical" evidence="1">
    <location>
        <begin position="64"/>
        <end position="85"/>
    </location>
</feature>
<name>A0A1N6JTH7_9FLAO</name>
<keyword evidence="1" id="KW-0472">Membrane</keyword>
<feature type="transmembrane region" description="Helical" evidence="1">
    <location>
        <begin position="22"/>
        <end position="52"/>
    </location>
</feature>
<keyword evidence="3" id="KW-1185">Reference proteome</keyword>
<evidence type="ECO:0000313" key="3">
    <source>
        <dbReference type="Proteomes" id="UP000185207"/>
    </source>
</evidence>
<keyword evidence="1" id="KW-1133">Transmembrane helix</keyword>
<proteinExistence type="predicted"/>
<reference evidence="3" key="1">
    <citation type="submission" date="2016-11" db="EMBL/GenBank/DDBJ databases">
        <authorList>
            <person name="Varghese N."/>
            <person name="Submissions S."/>
        </authorList>
    </citation>
    <scope>NUCLEOTIDE SEQUENCE [LARGE SCALE GENOMIC DNA]</scope>
    <source>
        <strain evidence="3">DSM 27623</strain>
    </source>
</reference>
<dbReference type="STRING" id="1416779.SAMN05444409_3796"/>
<organism evidence="2 3">
    <name type="scientific">Epilithonimonas zeae</name>
    <dbReference type="NCBI Taxonomy" id="1416779"/>
    <lineage>
        <taxon>Bacteria</taxon>
        <taxon>Pseudomonadati</taxon>
        <taxon>Bacteroidota</taxon>
        <taxon>Flavobacteriia</taxon>
        <taxon>Flavobacteriales</taxon>
        <taxon>Weeksellaceae</taxon>
        <taxon>Chryseobacterium group</taxon>
        <taxon>Epilithonimonas</taxon>
    </lineage>
</organism>
<protein>
    <submittedName>
        <fullName evidence="2">Uncharacterized protein</fullName>
    </submittedName>
</protein>
<dbReference type="OrthoDB" id="1254390at2"/>
<dbReference type="AlphaFoldDB" id="A0A1N6JTH7"/>
<evidence type="ECO:0000313" key="2">
    <source>
        <dbReference type="EMBL" id="SIO47531.1"/>
    </source>
</evidence>
<keyword evidence="1" id="KW-0812">Transmembrane</keyword>
<dbReference type="Proteomes" id="UP000185207">
    <property type="component" value="Unassembled WGS sequence"/>
</dbReference>
<feature type="transmembrane region" description="Helical" evidence="1">
    <location>
        <begin position="210"/>
        <end position="232"/>
    </location>
</feature>
<dbReference type="RefSeq" id="WP_074236920.1">
    <property type="nucleotide sequence ID" value="NZ_FSRK01000003.1"/>
</dbReference>
<accession>A0A1N6JTH7</accession>
<evidence type="ECO:0000256" key="1">
    <source>
        <dbReference type="SAM" id="Phobius"/>
    </source>
</evidence>